<comment type="caution">
    <text evidence="1">The sequence shown here is derived from an EMBL/GenBank/DDBJ whole genome shotgun (WGS) entry which is preliminary data.</text>
</comment>
<protein>
    <recommendedName>
        <fullName evidence="3">GAF domain-containing protein</fullName>
    </recommendedName>
</protein>
<dbReference type="OrthoDB" id="2988533at2"/>
<dbReference type="SUPFAM" id="SSF55781">
    <property type="entry name" value="GAF domain-like"/>
    <property type="match status" value="1"/>
</dbReference>
<accession>A0A7W1X9L3</accession>
<sequence length="146" mass="16563">MRKADLLDELRAEIGAMSDKYSSELEKLYQFVCNSLFDNMADYQWVSIYLVEDFSFCLKFERGQTELPPVIPFGEGFMSLAAARGSVVRERIWNRTEVYVPFYHGHHLVGVLVVTGTAGGNIDDEDISLFCELASLFESKVKKCNS</sequence>
<dbReference type="RefSeq" id="WP_033100208.1">
    <property type="nucleotide sequence ID" value="NZ_JACEIP010000007.1"/>
</dbReference>
<reference evidence="1 2" key="1">
    <citation type="submission" date="2020-07" db="EMBL/GenBank/DDBJ databases">
        <authorList>
            <person name="Feng H."/>
        </authorList>
    </citation>
    <scope>NUCLEOTIDE SEQUENCE [LARGE SCALE GENOMIC DNA]</scope>
    <source>
        <strain evidence="2">s-11</strain>
    </source>
</reference>
<proteinExistence type="predicted"/>
<dbReference type="AlphaFoldDB" id="A0A7W1X9L3"/>
<name>A0A7W1X9L3_9BACL</name>
<dbReference type="Gene3D" id="3.30.450.40">
    <property type="match status" value="1"/>
</dbReference>
<keyword evidence="2" id="KW-1185">Reference proteome</keyword>
<evidence type="ECO:0008006" key="3">
    <source>
        <dbReference type="Google" id="ProtNLM"/>
    </source>
</evidence>
<dbReference type="InterPro" id="IPR029016">
    <property type="entry name" value="GAF-like_dom_sf"/>
</dbReference>
<evidence type="ECO:0000313" key="2">
    <source>
        <dbReference type="Proteomes" id="UP000530514"/>
    </source>
</evidence>
<dbReference type="EMBL" id="JACEIP010000007">
    <property type="protein sequence ID" value="MBA4542584.1"/>
    <property type="molecule type" value="Genomic_DNA"/>
</dbReference>
<evidence type="ECO:0000313" key="1">
    <source>
        <dbReference type="EMBL" id="MBA4542584.1"/>
    </source>
</evidence>
<gene>
    <name evidence="1" type="ORF">H1164_06650</name>
</gene>
<organism evidence="1 2">
    <name type="scientific">Thermoactinomyces daqus</name>
    <dbReference type="NCBI Taxonomy" id="1329516"/>
    <lineage>
        <taxon>Bacteria</taxon>
        <taxon>Bacillati</taxon>
        <taxon>Bacillota</taxon>
        <taxon>Bacilli</taxon>
        <taxon>Bacillales</taxon>
        <taxon>Thermoactinomycetaceae</taxon>
        <taxon>Thermoactinomyces</taxon>
    </lineage>
</organism>
<dbReference type="Proteomes" id="UP000530514">
    <property type="component" value="Unassembled WGS sequence"/>
</dbReference>